<dbReference type="PANTHER" id="PTHR10963">
    <property type="entry name" value="GLYCOSYL HYDROLASE-RELATED"/>
    <property type="match status" value="1"/>
</dbReference>
<keyword evidence="2" id="KW-0732">Signal</keyword>
<proteinExistence type="predicted"/>
<dbReference type="EMBL" id="CP138587">
    <property type="protein sequence ID" value="WPH02646.1"/>
    <property type="molecule type" value="Genomic_DNA"/>
</dbReference>
<dbReference type="SUPFAM" id="SSF49899">
    <property type="entry name" value="Concanavalin A-like lectins/glucanases"/>
    <property type="match status" value="1"/>
</dbReference>
<name>A0AAQ3R605_9PEZI</name>
<dbReference type="InterPro" id="IPR000757">
    <property type="entry name" value="Beta-glucanase-like"/>
</dbReference>
<dbReference type="Proteomes" id="UP001303373">
    <property type="component" value="Chromosome 8"/>
</dbReference>
<evidence type="ECO:0000313" key="4">
    <source>
        <dbReference type="EMBL" id="WPH02646.1"/>
    </source>
</evidence>
<gene>
    <name evidence="4" type="ORF">R9X50_00551100</name>
</gene>
<feature type="domain" description="GH16" evidence="3">
    <location>
        <begin position="29"/>
        <end position="331"/>
    </location>
</feature>
<dbReference type="Pfam" id="PF26113">
    <property type="entry name" value="GH16_XgeA"/>
    <property type="match status" value="1"/>
</dbReference>
<protein>
    <recommendedName>
        <fullName evidence="3">GH16 domain-containing protein</fullName>
    </recommendedName>
</protein>
<dbReference type="PROSITE" id="PS51762">
    <property type="entry name" value="GH16_2"/>
    <property type="match status" value="1"/>
</dbReference>
<evidence type="ECO:0000313" key="5">
    <source>
        <dbReference type="Proteomes" id="UP001303373"/>
    </source>
</evidence>
<sequence>MMSLSSAGHMAALCIALVLAVLGHAQQYVLESAFSGPTFFDNFNFYTGYDPSQGYVHYVDQPTAEAYGMITLGNTSSWGVETTQLLDPTTNLGRLSVRLVSKGTYNHGLFVLDLIHMPVNHCGTWPAFWTLGGGQWPQGGEIDIIEFSNTLHNNIMAMHTSPGCSVAGADQSGTLITNDCGADSGFTGCGVTLNNPNNIGNGFNANGGGVYAMEWTSDAVRIWFFPRNAIPSSLINVDPSVRPDTSTFGLPVANFAGSCNVDAFLRDHALVFDIDFCGQWAGNTWSDEGCPMLDPTNGWKSCNEFVAANPKAFTDAYWEVNSLNIYQAALTNDVASSSSLSSVTPVISVSSVSEAISDAHGQSTTPFGTPNTPMPPKTFGPGSMSSVQYTPTAYTVSLPTTNPNHIVELCPPKGGGDWKPCLPLPEDPRSKRDASSQSGGHIGWCGVPGGSCPEPPSQLDSMPIGFNEETSQPRDAEPQIGGGTIDWCGVPGAGCPGPVRIVDEPIPITVEPRDPQKIEGGTIDWCGVPGAGCPDPVRIVDEPVSISIEPREAQTIGGGTIDWCGVPGSSCNSRNKPESQNLSSMKDKIEDKRDAEPQVTGGHIGFCGVPGASCVEHYEDEVTMADSISTPTTNIVVPSNEVAEPHLVEVTSIVDFYKRSIGNQATVTCTPVQVIASDDSMSRGGCKADEDAKKANEDFAAHTTMTIS</sequence>
<dbReference type="CDD" id="cd02181">
    <property type="entry name" value="GH16_fungal_Lam16A_glucanase"/>
    <property type="match status" value="1"/>
</dbReference>
<dbReference type="InterPro" id="IPR050546">
    <property type="entry name" value="Glycosyl_Hydrlase_16"/>
</dbReference>
<dbReference type="GO" id="GO:0009251">
    <property type="term" value="P:glucan catabolic process"/>
    <property type="evidence" value="ECO:0007669"/>
    <property type="project" value="TreeGrafter"/>
</dbReference>
<reference evidence="4 5" key="1">
    <citation type="submission" date="2023-11" db="EMBL/GenBank/DDBJ databases">
        <title>An acidophilic fungus is an integral part of prey digestion in a carnivorous sundew plant.</title>
        <authorList>
            <person name="Tsai I.J."/>
        </authorList>
    </citation>
    <scope>NUCLEOTIDE SEQUENCE [LARGE SCALE GENOMIC DNA]</scope>
    <source>
        <strain evidence="4">169a</strain>
    </source>
</reference>
<evidence type="ECO:0000256" key="2">
    <source>
        <dbReference type="SAM" id="SignalP"/>
    </source>
</evidence>
<feature type="signal peptide" evidence="2">
    <location>
        <begin position="1"/>
        <end position="25"/>
    </location>
</feature>
<feature type="compositionally biased region" description="Gly residues" evidence="1">
    <location>
        <begin position="440"/>
        <end position="449"/>
    </location>
</feature>
<dbReference type="PANTHER" id="PTHR10963:SF24">
    <property type="entry name" value="GLYCOSIDASE C21B10.07-RELATED"/>
    <property type="match status" value="1"/>
</dbReference>
<feature type="region of interest" description="Disordered" evidence="1">
    <location>
        <begin position="423"/>
        <end position="456"/>
    </location>
</feature>
<feature type="chain" id="PRO_5042949168" description="GH16 domain-containing protein" evidence="2">
    <location>
        <begin position="26"/>
        <end position="708"/>
    </location>
</feature>
<organism evidence="4 5">
    <name type="scientific">Acrodontium crateriforme</name>
    <dbReference type="NCBI Taxonomy" id="150365"/>
    <lineage>
        <taxon>Eukaryota</taxon>
        <taxon>Fungi</taxon>
        <taxon>Dikarya</taxon>
        <taxon>Ascomycota</taxon>
        <taxon>Pezizomycotina</taxon>
        <taxon>Dothideomycetes</taxon>
        <taxon>Dothideomycetidae</taxon>
        <taxon>Mycosphaerellales</taxon>
        <taxon>Teratosphaeriaceae</taxon>
        <taxon>Acrodontium</taxon>
    </lineage>
</organism>
<evidence type="ECO:0000256" key="1">
    <source>
        <dbReference type="SAM" id="MobiDB-lite"/>
    </source>
</evidence>
<dbReference type="Gene3D" id="2.60.120.200">
    <property type="match status" value="1"/>
</dbReference>
<accession>A0AAQ3R605</accession>
<dbReference type="InterPro" id="IPR013320">
    <property type="entry name" value="ConA-like_dom_sf"/>
</dbReference>
<dbReference type="GO" id="GO:0004553">
    <property type="term" value="F:hydrolase activity, hydrolyzing O-glycosyl compounds"/>
    <property type="evidence" value="ECO:0007669"/>
    <property type="project" value="InterPro"/>
</dbReference>
<evidence type="ECO:0000259" key="3">
    <source>
        <dbReference type="PROSITE" id="PS51762"/>
    </source>
</evidence>
<keyword evidence="5" id="KW-1185">Reference proteome</keyword>
<dbReference type="AlphaFoldDB" id="A0AAQ3R605"/>